<feature type="region of interest" description="Disordered" evidence="8">
    <location>
        <begin position="524"/>
        <end position="748"/>
    </location>
</feature>
<feature type="compositionally biased region" description="Low complexity" evidence="8">
    <location>
        <begin position="608"/>
        <end position="619"/>
    </location>
</feature>
<keyword evidence="3" id="KW-0227">DNA damage</keyword>
<dbReference type="InterPro" id="IPR014854">
    <property type="entry name" value="Nse4_C"/>
</dbReference>
<evidence type="ECO:0000256" key="7">
    <source>
        <dbReference type="SAM" id="Coils"/>
    </source>
</evidence>
<dbReference type="InterPro" id="IPR027786">
    <property type="entry name" value="Nse4/EID"/>
</dbReference>
<feature type="coiled-coil region" evidence="7">
    <location>
        <begin position="1624"/>
        <end position="1658"/>
    </location>
</feature>
<feature type="region of interest" description="Disordered" evidence="8">
    <location>
        <begin position="1160"/>
        <end position="1179"/>
    </location>
</feature>
<dbReference type="OrthoDB" id="4844552at2759"/>
<evidence type="ECO:0000256" key="3">
    <source>
        <dbReference type="ARBA" id="ARBA00022763"/>
    </source>
</evidence>
<feature type="coiled-coil region" evidence="7">
    <location>
        <begin position="1690"/>
        <end position="1717"/>
    </location>
</feature>
<feature type="compositionally biased region" description="Polar residues" evidence="8">
    <location>
        <begin position="1966"/>
        <end position="1978"/>
    </location>
</feature>
<evidence type="ECO:0008006" key="13">
    <source>
        <dbReference type="Google" id="ProtNLM"/>
    </source>
</evidence>
<feature type="region of interest" description="Disordered" evidence="8">
    <location>
        <begin position="1111"/>
        <end position="1149"/>
    </location>
</feature>
<dbReference type="Pfam" id="PF15412">
    <property type="entry name" value="Nse4-Nse3_bdg"/>
    <property type="match status" value="1"/>
</dbReference>
<feature type="compositionally biased region" description="Gly residues" evidence="8">
    <location>
        <begin position="2718"/>
        <end position="2732"/>
    </location>
</feature>
<name>A0A135UP53_9PEZI</name>
<feature type="compositionally biased region" description="Gly residues" evidence="8">
    <location>
        <begin position="1954"/>
        <end position="1963"/>
    </location>
</feature>
<feature type="region of interest" description="Disordered" evidence="8">
    <location>
        <begin position="2680"/>
        <end position="2744"/>
    </location>
</feature>
<feature type="compositionally biased region" description="Basic and acidic residues" evidence="8">
    <location>
        <begin position="574"/>
        <end position="584"/>
    </location>
</feature>
<feature type="compositionally biased region" description="Polar residues" evidence="8">
    <location>
        <begin position="699"/>
        <end position="712"/>
    </location>
</feature>
<comment type="subcellular location">
    <subcellularLocation>
        <location evidence="1">Nucleus</location>
    </subcellularLocation>
</comment>
<feature type="compositionally biased region" description="Polar residues" evidence="8">
    <location>
        <begin position="2215"/>
        <end position="2234"/>
    </location>
</feature>
<dbReference type="GO" id="GO:0030915">
    <property type="term" value="C:Smc5-Smc6 complex"/>
    <property type="evidence" value="ECO:0007669"/>
    <property type="project" value="InterPro"/>
</dbReference>
<evidence type="ECO:0000256" key="8">
    <source>
        <dbReference type="SAM" id="MobiDB-lite"/>
    </source>
</evidence>
<feature type="compositionally biased region" description="Basic and acidic residues" evidence="8">
    <location>
        <begin position="526"/>
        <end position="540"/>
    </location>
</feature>
<keyword evidence="5" id="KW-0234">DNA repair</keyword>
<feature type="domain" description="Non-structural maintenance of chromosome element 4 C-terminal" evidence="9">
    <location>
        <begin position="332"/>
        <end position="421"/>
    </location>
</feature>
<accession>A0A135UP53</accession>
<feature type="region of interest" description="Disordered" evidence="8">
    <location>
        <begin position="180"/>
        <end position="211"/>
    </location>
</feature>
<feature type="region of interest" description="Disordered" evidence="8">
    <location>
        <begin position="1"/>
        <end position="81"/>
    </location>
</feature>
<reference evidence="11 12" key="1">
    <citation type="submission" date="2014-02" db="EMBL/GenBank/DDBJ databases">
        <title>The genome sequence of Colletotrichum salicis CBS 607.94.</title>
        <authorList>
            <person name="Baroncelli R."/>
            <person name="Thon M.R."/>
        </authorList>
    </citation>
    <scope>NUCLEOTIDE SEQUENCE [LARGE SCALE GENOMIC DNA]</scope>
    <source>
        <strain evidence="11 12">CBS 607.94</strain>
    </source>
</reference>
<feature type="coiled-coil region" evidence="7">
    <location>
        <begin position="1284"/>
        <end position="1318"/>
    </location>
</feature>
<comment type="similarity">
    <text evidence="2">Belongs to the NSE4 family.</text>
</comment>
<feature type="coiled-coil region" evidence="7">
    <location>
        <begin position="2333"/>
        <end position="2515"/>
    </location>
</feature>
<feature type="region of interest" description="Disordered" evidence="8">
    <location>
        <begin position="1363"/>
        <end position="1383"/>
    </location>
</feature>
<evidence type="ECO:0000259" key="10">
    <source>
        <dbReference type="Pfam" id="PF15412"/>
    </source>
</evidence>
<feature type="compositionally biased region" description="Polar residues" evidence="8">
    <location>
        <begin position="1788"/>
        <end position="1803"/>
    </location>
</feature>
<feature type="compositionally biased region" description="Low complexity" evidence="8">
    <location>
        <begin position="1"/>
        <end position="12"/>
    </location>
</feature>
<feature type="coiled-coil region" evidence="7">
    <location>
        <begin position="861"/>
        <end position="1048"/>
    </location>
</feature>
<feature type="coiled-coil region" evidence="7">
    <location>
        <begin position="1423"/>
        <end position="1534"/>
    </location>
</feature>
<feature type="compositionally biased region" description="Low complexity" evidence="8">
    <location>
        <begin position="669"/>
        <end position="698"/>
    </location>
</feature>
<comment type="caution">
    <text evidence="11">The sequence shown here is derived from an EMBL/GenBank/DDBJ whole genome shotgun (WGS) entry which is preliminary data.</text>
</comment>
<evidence type="ECO:0000256" key="6">
    <source>
        <dbReference type="ARBA" id="ARBA00023242"/>
    </source>
</evidence>
<dbReference type="GO" id="GO:0006310">
    <property type="term" value="P:DNA recombination"/>
    <property type="evidence" value="ECO:0007669"/>
    <property type="project" value="UniProtKB-KW"/>
</dbReference>
<evidence type="ECO:0000256" key="4">
    <source>
        <dbReference type="ARBA" id="ARBA00023172"/>
    </source>
</evidence>
<proteinExistence type="inferred from homology"/>
<dbReference type="STRING" id="1209931.A0A135UP53"/>
<dbReference type="GO" id="GO:0005634">
    <property type="term" value="C:nucleus"/>
    <property type="evidence" value="ECO:0007669"/>
    <property type="project" value="UniProtKB-SubCell"/>
</dbReference>
<dbReference type="GO" id="GO:0006281">
    <property type="term" value="P:DNA repair"/>
    <property type="evidence" value="ECO:0007669"/>
    <property type="project" value="UniProtKB-KW"/>
</dbReference>
<dbReference type="PANTHER" id="PTHR16140:SF0">
    <property type="entry name" value="NON-STRUCTURAL MAINTENANCE OF CHROMOSOMES ELEMENT 4"/>
    <property type="match status" value="1"/>
</dbReference>
<feature type="compositionally biased region" description="Low complexity" evidence="8">
    <location>
        <begin position="2130"/>
        <end position="2140"/>
    </location>
</feature>
<evidence type="ECO:0000256" key="5">
    <source>
        <dbReference type="ARBA" id="ARBA00023204"/>
    </source>
</evidence>
<organism evidence="11 12">
    <name type="scientific">Colletotrichum salicis</name>
    <dbReference type="NCBI Taxonomy" id="1209931"/>
    <lineage>
        <taxon>Eukaryota</taxon>
        <taxon>Fungi</taxon>
        <taxon>Dikarya</taxon>
        <taxon>Ascomycota</taxon>
        <taxon>Pezizomycotina</taxon>
        <taxon>Sordariomycetes</taxon>
        <taxon>Hypocreomycetidae</taxon>
        <taxon>Glomerellales</taxon>
        <taxon>Glomerellaceae</taxon>
        <taxon>Colletotrichum</taxon>
        <taxon>Colletotrichum acutatum species complex</taxon>
    </lineage>
</organism>
<keyword evidence="12" id="KW-1185">Reference proteome</keyword>
<keyword evidence="6" id="KW-0539">Nucleus</keyword>
<feature type="compositionally biased region" description="Basic and acidic residues" evidence="8">
    <location>
        <begin position="27"/>
        <end position="49"/>
    </location>
</feature>
<feature type="region of interest" description="Disordered" evidence="8">
    <location>
        <begin position="1787"/>
        <end position="1835"/>
    </location>
</feature>
<dbReference type="EMBL" id="JFFI01001205">
    <property type="protein sequence ID" value="KXH62184.1"/>
    <property type="molecule type" value="Genomic_DNA"/>
</dbReference>
<feature type="region of interest" description="Disordered" evidence="8">
    <location>
        <begin position="1951"/>
        <end position="2006"/>
    </location>
</feature>
<dbReference type="Proteomes" id="UP000070121">
    <property type="component" value="Unassembled WGS sequence"/>
</dbReference>
<feature type="compositionally biased region" description="Acidic residues" evidence="8">
    <location>
        <begin position="1985"/>
        <end position="1998"/>
    </location>
</feature>
<feature type="compositionally biased region" description="Polar residues" evidence="8">
    <location>
        <begin position="719"/>
        <end position="733"/>
    </location>
</feature>
<evidence type="ECO:0000313" key="11">
    <source>
        <dbReference type="EMBL" id="KXH62184.1"/>
    </source>
</evidence>
<dbReference type="Pfam" id="PF08743">
    <property type="entry name" value="Nse4_C"/>
    <property type="match status" value="1"/>
</dbReference>
<dbReference type="InterPro" id="IPR029225">
    <property type="entry name" value="Nse4_Nse3-bd"/>
</dbReference>
<feature type="compositionally biased region" description="Basic and acidic residues" evidence="8">
    <location>
        <begin position="2686"/>
        <end position="2702"/>
    </location>
</feature>
<gene>
    <name evidence="11" type="ORF">CSAL01_05517</name>
</gene>
<evidence type="ECO:0000256" key="1">
    <source>
        <dbReference type="ARBA" id="ARBA00004123"/>
    </source>
</evidence>
<feature type="domain" description="Nse4/EID protein Nse3/MAGE-binding" evidence="10">
    <location>
        <begin position="133"/>
        <end position="186"/>
    </location>
</feature>
<feature type="region of interest" description="Disordered" evidence="8">
    <location>
        <begin position="2194"/>
        <end position="2244"/>
    </location>
</feature>
<feature type="compositionally biased region" description="Acidic residues" evidence="8">
    <location>
        <begin position="65"/>
        <end position="77"/>
    </location>
</feature>
<dbReference type="PANTHER" id="PTHR16140">
    <property type="entry name" value="NON-STRUCTURAL MAINTENANCE OF CHROMOSOMES ELEMENT 4"/>
    <property type="match status" value="1"/>
</dbReference>
<keyword evidence="7" id="KW-0175">Coiled coil</keyword>
<evidence type="ECO:0000259" key="9">
    <source>
        <dbReference type="Pfam" id="PF08743"/>
    </source>
</evidence>
<evidence type="ECO:0000313" key="12">
    <source>
        <dbReference type="Proteomes" id="UP000070121"/>
    </source>
</evidence>
<keyword evidence="4" id="KW-0233">DNA recombination</keyword>
<evidence type="ECO:0000256" key="2">
    <source>
        <dbReference type="ARBA" id="ARBA00008997"/>
    </source>
</evidence>
<sequence>MPARVGGSSSPESSEDDAPRPARGHLAARDKGKGRDVSIGKRKRTDTENGGHASRRRATRSVEREEYDSDIYDPDQPMEERREIQRKLRDLQKGITENMEEYMLPGSTGLKDTLMMAQRVAKGVKQTTEATIDSRLLVSAVDMSYRKTVRLMQGSSTEGVDVDEFVSKCCTYMRQAGGIADDEAPELSGTQRRRRRTNGNSHDDEDEGNDEAFNWSHLGRFASLPNVRRPALPGFLLGPLSVEKKVRKISKRTAPFRPNNLEETRPEVLNVEDLAKKENDLTAICGKILKQLDKVQSSIQTELSEIFETTEMDDAEQIQLMQKYGLRDTGGVDLLRFVVNPRSFGQTVENMFYVSFLIRDGKVGIEFDSDEYPSLNPISNGDANEDGMAKRETAKQQAIFSMDMQTWQDIIDTFEIEEPMITHRKEATAQGPGARGCITLWTVPALPKLQNTLANNVPCHKVSLVCKRRHCHLPRLGRIYPWENVEFFQQADGIAPSIFTTLELLVTKSVFDILEISYGITSSEMAGEKGEEVPEREVSRGRKGSRKEPPATTASEKDGLHVRTSSHQGSEPHPANEEQRRSESKASMSSAPHDDSPTTVNTSRFSWAAMAGKGATGAKLDMRSVASPSQGDLPTPAPPVSAIQDLPSSCPASPAGLPVSRGEDEAVPSGPASRSSSVSHRGGSLSRGRGRNSNSRNSTTPIQQTRQTSRPNSPAPTMPESTQLVQQGQQKQPSAPALDTEPIELTESKRLEKTRKFLRGLAESHNILHLVNEEPAPTTCEALFKNFASKISEEYSTSHQKLQAETSKLQTSSQAHAQLEGEKTALQEIVAKQADKLGKFGSLEKKAQELGDQVKSCMTERDRFKSDLQANQEKLKMTENERNEKEIALQHVTAKHNEVQMRIQQMAPPVNEEELKNTVSELRDKLEDEITAKAAAERKLEEEASRWQAKETRYEEHIAYMEKQVVAYQKQVKEAEALAENYQKQLVEQTRKASQAQIEAENMAFTVDHKIVPLAEFRKLVDNARGEISDLEKRLVQAETDLDVALNQDVPMDDVLDMVMGELVGFYGLALEDAVSNLYSNWREEEARLSDLVCDGNDGFHRYPHAVVLSDEKPSQSLSDDLFSPPKRGSGAVAIKSDASQTESEPEGRLNLANELEGCNSQSSMEPEENQSSPNRTQQTLEDELDKLDRVSSAESQGSKIDQGDVSLELRNTQNALKECQHLRKEADKEIKELRDDAKKLVDEIAELKASARVLEQSIKQGETIAGRVREDANGISAIQARDEEEAETSRKDADNKIRDLKAMLKQRTRELKKFQKRDDFMSQVSEQLKGQLSAVHHKLGKAEAKAAFVCAREKLAREKLAQEEATADELSTTSSSPDDPGEHLQLVADLIDRVDKAESDQAASRKDLQEIQDMVSGLDEDTKHLRDQRDSLALERDQLLKEKVELSQQKDALKEDLKAYMDSTDEVAGQNVRLLEQLQEIEQEMRKKVEEIKNKDEELQKKDRKIREKDLLLREKKEELKAKQKTLDDCHEHGERLKKQVADLKNPQTNPSENPRIATLKAEIARLEESVFDFRNKWSFAEEKFKSEQKRRVILEEKGVEHLSNEIKGKLVTEDKELREDWMAEHNKLVERLEKDIQALERRAEVGKAELERIKTTHQEEVDGLRFKIRDLESRKSAACSGADPTEPTAEHQKTLDELKFRVQELESRNPAADENADLAMIKDEHQKTVGARKLEVRNHEKADHLKMPTMMDMEQKRLTEVAGLEKQIQSLTAENAELTRVLSGMTLPSGNMTSHQGTQTRDAPPVEDSTRIPDYPLPSDETLGTTSGNQHAPPELRAMHQQFQNTFRSLIQMQSTTANKLHSFLKSLCDTLGKMDLPEDPNEYQVDRMVDLRNALHEARTKMQELALQKKHHAEVTFEHYPEGLYALTKKIDEYKKRLVIIKNRAADEDGVGNGAGGSGGENQPDQTGGSDWETASSGETSSGDDDDSDFDEDGPDPGNDPKKLRKAINALESKKNIAELTLQEEGQLLRATIDHFGGIFNQIYQDIGNPREPARQIQREIEAVAQAVRDLDDSEATVTGPSSAAGAQPNVADPPLPPDSTFSRLPEGLDKWRGKKKAYRFPDDGDPGSSGDSSVNGDIDRYSSLKRTAWEARVHAIREILTQTYAEQRACIFARNAIMEATRNLQVADDPIRQQPGPASSGLSAHPLLSAPTDQVDTGSPQAGPSSTTAQPAIPGSPSDEARRAFQSHNAFDDLTTELSSQSSSDFVALHTTDRILPSYLPRSIWDALNEWSMSCENVYSNLERLDYVIESLIHDGVNSQNYEWLRSRARQLKILLEKANATVAVLQAREPDEFVGMSDNELVEEARRLKKENEEWEKKLKDYKKIAVGIQGEMRTRYFRANSHAMTLQTIKEKLEEKISAMEDSKQEAIDDGVDKQIRETVYYYEEQKKEIEKKKRRIEELEGKLAEEQSSKSALFDETIEAIKDLQGEIRQLRKDNEKLEDRGKTLTADMERALDITTDGSSGTDAQKLVRMRERISHALHLDLSAIDNYEVEEFPEQGETEREEGLIDIINEHVRQWAKLYDQHTRRISQQKQDYDDRLAKRDISIKLQQSKMRDIMSSQRRRLGLCELELQAERMQLKHARARMALMEKQQQQQLRDHVDMMIDQDEKNLKAAGEGTSEEKPEQDVKDKGKQRADAPGGDPDDDDDPGEGSSGDSGGRPAGGPRGPDKKQTGNGKKCSCPCLSGCDSSDRSAASQQTTPAARQHVVSDLVKVYDQYKRCCGRKPNGETDGINTAAGPESGTETVVPEDDGLLLVRLAGIMEMDSATRERIAHPRPSYLFRLLLAFWSCIRIHYVSWRQALHFALGGLVCLLVYPLPGSCWKPSRPAFPEPKPAALVIKDAVVLYWFYCLYQALMATWAVQRIYDMANGVTRAYFIERALHPERSRWWGIDGIDMRLAGFSATKPAVPFTTGEGAAV</sequence>
<protein>
    <recommendedName>
        <fullName evidence="13">Non-structural maintenance of chromosomes element 4</fullName>
    </recommendedName>
</protein>
<feature type="region of interest" description="Disordered" evidence="8">
    <location>
        <begin position="2075"/>
        <end position="2141"/>
    </location>
</feature>
<feature type="coiled-coil region" evidence="7">
    <location>
        <begin position="1210"/>
        <end position="1258"/>
    </location>
</feature>